<evidence type="ECO:0000256" key="4">
    <source>
        <dbReference type="ARBA" id="ARBA00012621"/>
    </source>
</evidence>
<feature type="site" description="Transition state stabilizer" evidence="10">
    <location>
        <position position="211"/>
    </location>
</feature>
<dbReference type="InterPro" id="IPR007507">
    <property type="entry name" value="Glycos_transf_N"/>
</dbReference>
<reference evidence="13 14" key="1">
    <citation type="submission" date="2020-06" db="EMBL/GenBank/DDBJ databases">
        <title>Interaction of electrochemicaly active bacteria, Geobacter bremensis R4 on different carbon anode.</title>
        <authorList>
            <person name="Meng L."/>
            <person name="Yoshida N."/>
        </authorList>
    </citation>
    <scope>NUCLEOTIDE SEQUENCE [LARGE SCALE GENOMIC DNA]</scope>
    <source>
        <strain evidence="13 14">R4</strain>
    </source>
</reference>
<keyword evidence="14" id="KW-1185">Reference proteome</keyword>
<dbReference type="FunFam" id="3.40.50.11720:FF:000001">
    <property type="entry name" value="3-deoxy-D-manno-octulosonic acid transferase"/>
    <property type="match status" value="1"/>
</dbReference>
<comment type="pathway">
    <text evidence="2 11">Bacterial outer membrane biogenesis; LPS core biosynthesis.</text>
</comment>
<comment type="catalytic activity">
    <reaction evidence="8 11">
        <text>lipid IVA (E. coli) + CMP-3-deoxy-beta-D-manno-octulosonate = alpha-Kdo-(2-&gt;6)-lipid IVA (E. coli) + CMP + H(+)</text>
        <dbReference type="Rhea" id="RHEA:28066"/>
        <dbReference type="ChEBI" id="CHEBI:15378"/>
        <dbReference type="ChEBI" id="CHEBI:58603"/>
        <dbReference type="ChEBI" id="CHEBI:60364"/>
        <dbReference type="ChEBI" id="CHEBI:60377"/>
        <dbReference type="ChEBI" id="CHEBI:85987"/>
        <dbReference type="EC" id="2.4.99.12"/>
    </reaction>
</comment>
<gene>
    <name evidence="13" type="ORF">GEOBRER4_n3430</name>
</gene>
<dbReference type="Pfam" id="PF04413">
    <property type="entry name" value="Glycos_transf_N"/>
    <property type="match status" value="1"/>
</dbReference>
<dbReference type="SUPFAM" id="SSF53756">
    <property type="entry name" value="UDP-Glycosyltransferase/glycogen phosphorylase"/>
    <property type="match status" value="1"/>
</dbReference>
<evidence type="ECO:0000256" key="7">
    <source>
        <dbReference type="ARBA" id="ARBA00031445"/>
    </source>
</evidence>
<dbReference type="InterPro" id="IPR039901">
    <property type="entry name" value="Kdotransferase"/>
</dbReference>
<name>A0A6S6M9V6_9BACT</name>
<keyword evidence="11" id="KW-0472">Membrane</keyword>
<evidence type="ECO:0000313" key="14">
    <source>
        <dbReference type="Proteomes" id="UP000515472"/>
    </source>
</evidence>
<evidence type="ECO:0000256" key="9">
    <source>
        <dbReference type="PIRSR" id="PIRSR639901-1"/>
    </source>
</evidence>
<comment type="function">
    <text evidence="11">Involved in lipopolysaccharide (LPS) biosynthesis. Catalyzes the transfer of 3-deoxy-D-manno-octulosonate (Kdo) residue(s) from CMP-Kdo to lipid IV(A), the tetraacyldisaccharide-1,4'-bisphosphate precursor of lipid A.</text>
</comment>
<dbReference type="GO" id="GO:0005886">
    <property type="term" value="C:plasma membrane"/>
    <property type="evidence" value="ECO:0007669"/>
    <property type="project" value="UniProtKB-SubCell"/>
</dbReference>
<protein>
    <recommendedName>
        <fullName evidence="5 11">3-deoxy-D-manno-octulosonic acid transferase</fullName>
        <shortName evidence="11">Kdo transferase</shortName>
        <ecNumber evidence="4 11">2.4.99.12</ecNumber>
    </recommendedName>
    <alternativeName>
        <fullName evidence="7 11">Lipid IV(A) 3-deoxy-D-manno-octulosonic acid transferase</fullName>
    </alternativeName>
</protein>
<feature type="domain" description="3-deoxy-D-manno-octulosonic-acid transferase N-terminal" evidence="12">
    <location>
        <begin position="34"/>
        <end position="214"/>
    </location>
</feature>
<dbReference type="GO" id="GO:0009245">
    <property type="term" value="P:lipid A biosynthetic process"/>
    <property type="evidence" value="ECO:0007669"/>
    <property type="project" value="TreeGrafter"/>
</dbReference>
<evidence type="ECO:0000256" key="1">
    <source>
        <dbReference type="ARBA" id="ARBA00004388"/>
    </source>
</evidence>
<dbReference type="GO" id="GO:0043842">
    <property type="term" value="F:Kdo transferase activity"/>
    <property type="evidence" value="ECO:0007669"/>
    <property type="project" value="UniProtKB-EC"/>
</dbReference>
<comment type="subcellular location">
    <subcellularLocation>
        <location evidence="1">Cell inner membrane</location>
        <topology evidence="1">Single-pass membrane protein</topology>
        <orientation evidence="1">Cytoplasmic side</orientation>
    </subcellularLocation>
    <subcellularLocation>
        <location evidence="11">Cell membrane</location>
    </subcellularLocation>
</comment>
<feature type="site" description="Transition state stabilizer" evidence="10">
    <location>
        <position position="133"/>
    </location>
</feature>
<dbReference type="AlphaFoldDB" id="A0A6S6M9V6"/>
<feature type="active site" description="Proton acceptor" evidence="9">
    <location>
        <position position="64"/>
    </location>
</feature>
<dbReference type="KEGG" id="gbn:GEOBRER4_32840"/>
<evidence type="ECO:0000256" key="3">
    <source>
        <dbReference type="ARBA" id="ARBA00006380"/>
    </source>
</evidence>
<keyword evidence="11" id="KW-0448">Lipopolysaccharide biosynthesis</keyword>
<evidence type="ECO:0000256" key="11">
    <source>
        <dbReference type="RuleBase" id="RU365103"/>
    </source>
</evidence>
<dbReference type="EC" id="2.4.99.12" evidence="4 11"/>
<dbReference type="GO" id="GO:0009244">
    <property type="term" value="P:lipopolysaccharide core region biosynthetic process"/>
    <property type="evidence" value="ECO:0007669"/>
    <property type="project" value="UniProtKB-UniRule"/>
</dbReference>
<comment type="similarity">
    <text evidence="3">Belongs to the glycosyltransferase group 1 family. Glycosyltransferase 30 subfamily.</text>
</comment>
<evidence type="ECO:0000256" key="2">
    <source>
        <dbReference type="ARBA" id="ARBA00004713"/>
    </source>
</evidence>
<evidence type="ECO:0000256" key="6">
    <source>
        <dbReference type="ARBA" id="ARBA00022679"/>
    </source>
</evidence>
<dbReference type="RefSeq" id="WP_185243226.1">
    <property type="nucleotide sequence ID" value="NZ_AP023213.1"/>
</dbReference>
<dbReference type="PANTHER" id="PTHR42755:SF1">
    <property type="entry name" value="3-DEOXY-D-MANNO-OCTULOSONIC ACID TRANSFERASE, MITOCHONDRIAL-RELATED"/>
    <property type="match status" value="1"/>
</dbReference>
<evidence type="ECO:0000256" key="5">
    <source>
        <dbReference type="ARBA" id="ARBA00019077"/>
    </source>
</evidence>
<evidence type="ECO:0000259" key="12">
    <source>
        <dbReference type="Pfam" id="PF04413"/>
    </source>
</evidence>
<dbReference type="Gene3D" id="3.40.50.2000">
    <property type="entry name" value="Glycogen Phosphorylase B"/>
    <property type="match status" value="1"/>
</dbReference>
<keyword evidence="11" id="KW-1003">Cell membrane</keyword>
<dbReference type="UniPathway" id="UPA00958"/>
<dbReference type="InterPro" id="IPR038107">
    <property type="entry name" value="Glycos_transf_N_sf"/>
</dbReference>
<dbReference type="Proteomes" id="UP000515472">
    <property type="component" value="Chromosome"/>
</dbReference>
<sequence>MIDFFYNLLLWLLLPVLVPYHAYRSLSRGRRTAFMERFGAIPDSELAPVQGQRTILVHAVSVGETLAAQPLLKGIRSRFPEHRLVITNVTETGRGVALKSNSADVCIYFPFDYPFAVRAVLEKVRPDLVVIMETEIWPNFIKEAGKLGIPVLLANGRISDRSLSRYLRFSWFFRPVLQRLSSLCMQSAEDASRIQAIGARPETVHVAGNLKYDIPLRPRNAEQASGVKAKYGIPEGPFIFTAASTHEGEEEFVLEAYRMLLSARPESFLILAPRHPERAAGVAELVKKSGFQLRRRSQLEAAPAPQQAGEVFILDTVGELAGLYGASDLVFVGGSLVPTGGHNPLEPAACGVPVLFGPHMENFREIAATFLAKGGGIQLTGAPELGDKLVSLSGDAASRDEIGRRGAGILAESAGSTARHLDAMAACLGETRG</sequence>
<evidence type="ECO:0000313" key="13">
    <source>
        <dbReference type="EMBL" id="BCG48534.1"/>
    </source>
</evidence>
<proteinExistence type="inferred from homology"/>
<dbReference type="Gene3D" id="3.40.50.11720">
    <property type="entry name" value="3-Deoxy-D-manno-octulosonic-acid transferase, N-terminal domain"/>
    <property type="match status" value="1"/>
</dbReference>
<organism evidence="13 14">
    <name type="scientific">Citrifermentans bremense</name>
    <dbReference type="NCBI Taxonomy" id="60035"/>
    <lineage>
        <taxon>Bacteria</taxon>
        <taxon>Pseudomonadati</taxon>
        <taxon>Thermodesulfobacteriota</taxon>
        <taxon>Desulfuromonadia</taxon>
        <taxon>Geobacterales</taxon>
        <taxon>Geobacteraceae</taxon>
        <taxon>Citrifermentans</taxon>
    </lineage>
</organism>
<dbReference type="PANTHER" id="PTHR42755">
    <property type="entry name" value="3-DEOXY-MANNO-OCTULOSONATE CYTIDYLYLTRANSFERASE"/>
    <property type="match status" value="1"/>
</dbReference>
<dbReference type="EMBL" id="AP023213">
    <property type="protein sequence ID" value="BCG48534.1"/>
    <property type="molecule type" value="Genomic_DNA"/>
</dbReference>
<evidence type="ECO:0000256" key="10">
    <source>
        <dbReference type="PIRSR" id="PIRSR639901-2"/>
    </source>
</evidence>
<keyword evidence="6 11" id="KW-0808">Transferase</keyword>
<accession>A0A6S6M9V6</accession>
<dbReference type="FunFam" id="3.40.50.2000:FF:000032">
    <property type="entry name" value="3-deoxy-D-manno-octulosonic acid transferase"/>
    <property type="match status" value="1"/>
</dbReference>
<evidence type="ECO:0000256" key="8">
    <source>
        <dbReference type="ARBA" id="ARBA00049183"/>
    </source>
</evidence>